<dbReference type="InterPro" id="IPR034660">
    <property type="entry name" value="DinB/YfiT-like"/>
</dbReference>
<dbReference type="InterPro" id="IPR017517">
    <property type="entry name" value="Maleyloyr_isom"/>
</dbReference>
<dbReference type="RefSeq" id="WP_009154203.1">
    <property type="nucleotide sequence ID" value="NZ_CM001439.1"/>
</dbReference>
<feature type="domain" description="Mycothiol-dependent maleylpyruvate isomerase metal-binding" evidence="1">
    <location>
        <begin position="11"/>
        <end position="143"/>
    </location>
</feature>
<dbReference type="GO" id="GO:0046872">
    <property type="term" value="F:metal ion binding"/>
    <property type="evidence" value="ECO:0007669"/>
    <property type="project" value="InterPro"/>
</dbReference>
<keyword evidence="3" id="KW-1185">Reference proteome</keyword>
<evidence type="ECO:0000313" key="2">
    <source>
        <dbReference type="EMBL" id="EHR50818.1"/>
    </source>
</evidence>
<evidence type="ECO:0000313" key="3">
    <source>
        <dbReference type="Proteomes" id="UP000004926"/>
    </source>
</evidence>
<dbReference type="AlphaFoldDB" id="H5X0M2"/>
<evidence type="ECO:0000259" key="1">
    <source>
        <dbReference type="Pfam" id="PF11716"/>
    </source>
</evidence>
<dbReference type="SUPFAM" id="SSF109854">
    <property type="entry name" value="DinB/YfiT-like putative metalloenzymes"/>
    <property type="match status" value="1"/>
</dbReference>
<dbReference type="Gene3D" id="1.20.120.450">
    <property type="entry name" value="dinb family like domain"/>
    <property type="match status" value="1"/>
</dbReference>
<reference evidence="2 3" key="1">
    <citation type="journal article" date="2012" name="Stand. Genomic Sci.">
        <title>Genome sequence of the ocean sediment bacterium Saccharomonospora marina type strain (XMU15(T)).</title>
        <authorList>
            <person name="Klenk H.P."/>
            <person name="Lu M."/>
            <person name="Lucas S."/>
            <person name="Lapidus A."/>
            <person name="Copeland A."/>
            <person name="Pitluck S."/>
            <person name="Goodwin L.A."/>
            <person name="Han C."/>
            <person name="Tapia R."/>
            <person name="Brambilla E.M."/>
            <person name="Potter G."/>
            <person name="Land M."/>
            <person name="Ivanova N."/>
            <person name="Rohde M."/>
            <person name="Goker M."/>
            <person name="Detter J.C."/>
            <person name="Li W.J."/>
            <person name="Kyrpides N.C."/>
            <person name="Woyke T."/>
        </authorList>
    </citation>
    <scope>NUCLEOTIDE SEQUENCE [LARGE SCALE GENOMIC DNA]</scope>
    <source>
        <strain evidence="2 3">XMU15</strain>
    </source>
</reference>
<protein>
    <recommendedName>
        <fullName evidence="1">Mycothiol-dependent maleylpyruvate isomerase metal-binding domain-containing protein</fullName>
    </recommendedName>
</protein>
<proteinExistence type="predicted"/>
<gene>
    <name evidence="2" type="ORF">SacmaDRAFT_2576</name>
</gene>
<dbReference type="NCBIfam" id="TIGR03083">
    <property type="entry name" value="maleylpyruvate isomerase family mycothiol-dependent enzyme"/>
    <property type="match status" value="1"/>
</dbReference>
<dbReference type="Proteomes" id="UP000004926">
    <property type="component" value="Chromosome"/>
</dbReference>
<dbReference type="eggNOG" id="ENOG5031RF6">
    <property type="taxonomic scope" value="Bacteria"/>
</dbReference>
<dbReference type="Pfam" id="PF11716">
    <property type="entry name" value="MDMPI_N"/>
    <property type="match status" value="1"/>
</dbReference>
<accession>H5X0M2</accession>
<dbReference type="InterPro" id="IPR024344">
    <property type="entry name" value="MDMPI_metal-binding"/>
</dbReference>
<dbReference type="EMBL" id="CM001439">
    <property type="protein sequence ID" value="EHR50818.1"/>
    <property type="molecule type" value="Genomic_DNA"/>
</dbReference>
<organism evidence="2 3">
    <name type="scientific">Saccharomonospora marina XMU15</name>
    <dbReference type="NCBI Taxonomy" id="882083"/>
    <lineage>
        <taxon>Bacteria</taxon>
        <taxon>Bacillati</taxon>
        <taxon>Actinomycetota</taxon>
        <taxon>Actinomycetes</taxon>
        <taxon>Pseudonocardiales</taxon>
        <taxon>Pseudonocardiaceae</taxon>
        <taxon>Saccharomonospora</taxon>
    </lineage>
</organism>
<dbReference type="STRING" id="882083.SacmaDRAFT_2576"/>
<dbReference type="HOGENOM" id="CLU_077935_0_0_11"/>
<sequence>MSTRQWMDRGTQLLLSTVEELSDADFAAPSRLPGWSRAHVVAHVHFNAEALRRLVGWARTGEPAQMYPSRQHRDEEIESGARLPAARLRELVGESATTLAREYDELSAEGRERQVRTAQGNLVPASALPWMRTREVVVHAVDLDAGADFTGLPDDLVRALLVDVLDRRIAAGEGPALARWLTGRADTAPELGPWL</sequence>
<name>H5X0M2_9PSEU</name>